<evidence type="ECO:0000313" key="3">
    <source>
        <dbReference type="Proteomes" id="UP001311232"/>
    </source>
</evidence>
<protein>
    <submittedName>
        <fullName evidence="2">Uncharacterized protein</fullName>
    </submittedName>
</protein>
<feature type="region of interest" description="Disordered" evidence="1">
    <location>
        <begin position="102"/>
        <end position="128"/>
    </location>
</feature>
<name>A0AAV9RN05_9TELE</name>
<keyword evidence="3" id="KW-1185">Reference proteome</keyword>
<proteinExistence type="predicted"/>
<organism evidence="2 3">
    <name type="scientific">Crenichthys baileyi</name>
    <name type="common">White River springfish</name>
    <dbReference type="NCBI Taxonomy" id="28760"/>
    <lineage>
        <taxon>Eukaryota</taxon>
        <taxon>Metazoa</taxon>
        <taxon>Chordata</taxon>
        <taxon>Craniata</taxon>
        <taxon>Vertebrata</taxon>
        <taxon>Euteleostomi</taxon>
        <taxon>Actinopterygii</taxon>
        <taxon>Neopterygii</taxon>
        <taxon>Teleostei</taxon>
        <taxon>Neoteleostei</taxon>
        <taxon>Acanthomorphata</taxon>
        <taxon>Ovalentaria</taxon>
        <taxon>Atherinomorphae</taxon>
        <taxon>Cyprinodontiformes</taxon>
        <taxon>Goodeidae</taxon>
        <taxon>Crenichthys</taxon>
    </lineage>
</organism>
<gene>
    <name evidence="2" type="ORF">CRENBAI_006312</name>
</gene>
<dbReference type="Proteomes" id="UP001311232">
    <property type="component" value="Unassembled WGS sequence"/>
</dbReference>
<dbReference type="AlphaFoldDB" id="A0AAV9RN05"/>
<sequence>GGTTPVAVQGTPPPPRKFKRRVNPTAHKSRERNQGGFTTPNLPLRSFLNPLGDFSLGNVWQDGGDPEVLLPRQYVPIEGPVFASPPNPGRAAWPHGTVSRLWSPPASHSRKKTPSSFESTPFTAESPTYGPALGAHITTDAEKNMAIGPMSQHPPVFCPKALRELELKIPGRGSARRFPADPHYARGPLASLPGSLLQRTNPPRWDQWRVSPSLPPRVSKTCGRRSDDTTKKSIIDLLPRVSW</sequence>
<evidence type="ECO:0000256" key="1">
    <source>
        <dbReference type="SAM" id="MobiDB-lite"/>
    </source>
</evidence>
<reference evidence="2 3" key="1">
    <citation type="submission" date="2021-06" db="EMBL/GenBank/DDBJ databases">
        <authorList>
            <person name="Palmer J.M."/>
        </authorList>
    </citation>
    <scope>NUCLEOTIDE SEQUENCE [LARGE SCALE GENOMIC DNA]</scope>
    <source>
        <strain evidence="2 3">MEX-2019</strain>
        <tissue evidence="2">Muscle</tissue>
    </source>
</reference>
<accession>A0AAV9RN05</accession>
<dbReference type="EMBL" id="JAHHUM010001587">
    <property type="protein sequence ID" value="KAK5610361.1"/>
    <property type="molecule type" value="Genomic_DNA"/>
</dbReference>
<feature type="region of interest" description="Disordered" evidence="1">
    <location>
        <begin position="1"/>
        <end position="44"/>
    </location>
</feature>
<comment type="caution">
    <text evidence="2">The sequence shown here is derived from an EMBL/GenBank/DDBJ whole genome shotgun (WGS) entry which is preliminary data.</text>
</comment>
<evidence type="ECO:0000313" key="2">
    <source>
        <dbReference type="EMBL" id="KAK5610361.1"/>
    </source>
</evidence>
<feature type="compositionally biased region" description="Polar residues" evidence="1">
    <location>
        <begin position="114"/>
        <end position="126"/>
    </location>
</feature>
<feature type="compositionally biased region" description="Basic residues" evidence="1">
    <location>
        <begin position="16"/>
        <end position="30"/>
    </location>
</feature>
<feature type="region of interest" description="Disordered" evidence="1">
    <location>
        <begin position="189"/>
        <end position="227"/>
    </location>
</feature>
<feature type="non-terminal residue" evidence="2">
    <location>
        <position position="1"/>
    </location>
</feature>